<evidence type="ECO:0000313" key="4">
    <source>
        <dbReference type="EMBL" id="PMP70065.1"/>
    </source>
</evidence>
<dbReference type="SUPFAM" id="SSF53448">
    <property type="entry name" value="Nucleotide-diphospho-sugar transferases"/>
    <property type="match status" value="1"/>
</dbReference>
<dbReference type="InterPro" id="IPR015897">
    <property type="entry name" value="CHK_kinase-like"/>
</dbReference>
<dbReference type="InterPro" id="IPR005835">
    <property type="entry name" value="NTP_transferase_dom"/>
</dbReference>
<dbReference type="InterPro" id="IPR011009">
    <property type="entry name" value="Kinase-like_dom_sf"/>
</dbReference>
<dbReference type="GO" id="GO:0016779">
    <property type="term" value="F:nucleotidyltransferase activity"/>
    <property type="evidence" value="ECO:0007669"/>
    <property type="project" value="UniProtKB-KW"/>
</dbReference>
<dbReference type="PANTHER" id="PTHR43584">
    <property type="entry name" value="NUCLEOTIDYL TRANSFERASE"/>
    <property type="match status" value="1"/>
</dbReference>
<dbReference type="Pfam" id="PF01636">
    <property type="entry name" value="APH"/>
    <property type="match status" value="1"/>
</dbReference>
<name>A0A2J6WI63_9BACT</name>
<accession>A0A2J6WI63</accession>
<sequence>MIKGFILAAGYSTRLRPITEHIPKPLMPIAGEVLLEWIFKNLNALTTEIGINLHYKAKKIEDYIKKQNLPLKTFYEKEILLTGGALWNAKNFLKDSVFVVHNGDIYSDANIKEAAKWHIENENSITLLVHDYKPHNKLIVDKDGNLLGIGNSDKSHLAFSGIAIYSPHVLELLPEGPSSVIDLWMRAIKNGFRVSTFKIKYSFWFDIGTPGDYASAVFDKLKRNFTSVYIHPSVCGCELIEPEGKIVVERDVKINKPFKGKNIIILPETEFTPENDYLSNLIIGKNFMIPFETPPIETLTSGGSDRKYLRENNKVFCKWEKLSEDFEKTIALNRFFHEKGFPVPKILEVDINKKTIAFEDLGDLTLYSWLQCRRRDKKIETIYKKILENIGKLHWGISKQAKNLNLLEFDYSYFRWESNYFLQECVKALFKIDENLEEELHSIAEILSKAKKVILHRDLQSQNIMLKEGKVYFIDYQSARWGPAGYDIASLLWDPYVKLNDEIRVKLVNFYIKSHELDEKAFLEELSLCRIQRHMQALGAYGFLSLKKGKRNFLKFIPDAIDLLIKDLEECHIDFSRLKNLVFNIKKQIFNI</sequence>
<dbReference type="InterPro" id="IPR002575">
    <property type="entry name" value="Aminoglycoside_PTrfase"/>
</dbReference>
<keyword evidence="1" id="KW-0808">Transferase</keyword>
<dbReference type="SMART" id="SM00587">
    <property type="entry name" value="CHK"/>
    <property type="match status" value="1"/>
</dbReference>
<reference evidence="4 5" key="1">
    <citation type="submission" date="2018-01" db="EMBL/GenBank/DDBJ databases">
        <title>Metagenomic assembled genomes from two thermal pools in the Uzon Caldera, Kamchatka, Russia.</title>
        <authorList>
            <person name="Wilkins L."/>
            <person name="Ettinger C."/>
        </authorList>
    </citation>
    <scope>NUCLEOTIDE SEQUENCE [LARGE SCALE GENOMIC DNA]</scope>
    <source>
        <strain evidence="4">ZAV-04</strain>
    </source>
</reference>
<evidence type="ECO:0000256" key="2">
    <source>
        <dbReference type="ARBA" id="ARBA00022695"/>
    </source>
</evidence>
<comment type="caution">
    <text evidence="4">The sequence shown here is derived from an EMBL/GenBank/DDBJ whole genome shotgun (WGS) entry which is preliminary data.</text>
</comment>
<dbReference type="InterPro" id="IPR029044">
    <property type="entry name" value="Nucleotide-diphossugar_trans"/>
</dbReference>
<dbReference type="Proteomes" id="UP000242288">
    <property type="component" value="Unassembled WGS sequence"/>
</dbReference>
<dbReference type="InterPro" id="IPR050065">
    <property type="entry name" value="GlmU-like"/>
</dbReference>
<dbReference type="Gene3D" id="3.90.550.10">
    <property type="entry name" value="Spore Coat Polysaccharide Biosynthesis Protein SpsA, Chain A"/>
    <property type="match status" value="1"/>
</dbReference>
<gene>
    <name evidence="4" type="ORF">C0186_05565</name>
</gene>
<evidence type="ECO:0000259" key="3">
    <source>
        <dbReference type="SMART" id="SM00587"/>
    </source>
</evidence>
<protein>
    <recommendedName>
        <fullName evidence="3">CHK kinase-like domain-containing protein</fullName>
    </recommendedName>
</protein>
<dbReference type="EMBL" id="PNIO01000047">
    <property type="protein sequence ID" value="PMP70065.1"/>
    <property type="molecule type" value="Genomic_DNA"/>
</dbReference>
<dbReference type="AlphaFoldDB" id="A0A2J6WI63"/>
<proteinExistence type="predicted"/>
<dbReference type="Gene3D" id="3.90.1200.10">
    <property type="match status" value="1"/>
</dbReference>
<dbReference type="SUPFAM" id="SSF56112">
    <property type="entry name" value="Protein kinase-like (PK-like)"/>
    <property type="match status" value="1"/>
</dbReference>
<dbReference type="Pfam" id="PF00483">
    <property type="entry name" value="NTP_transferase"/>
    <property type="match status" value="1"/>
</dbReference>
<feature type="domain" description="CHK kinase-like" evidence="3">
    <location>
        <begin position="356"/>
        <end position="528"/>
    </location>
</feature>
<evidence type="ECO:0000256" key="1">
    <source>
        <dbReference type="ARBA" id="ARBA00022679"/>
    </source>
</evidence>
<dbReference type="PANTHER" id="PTHR43584:SF8">
    <property type="entry name" value="N-ACETYLMURAMATE ALPHA-1-PHOSPHATE URIDYLYLTRANSFERASE"/>
    <property type="match status" value="1"/>
</dbReference>
<organism evidence="4 5">
    <name type="scientific">Thermodesulfovibrio aggregans</name>
    <dbReference type="NCBI Taxonomy" id="86166"/>
    <lineage>
        <taxon>Bacteria</taxon>
        <taxon>Pseudomonadati</taxon>
        <taxon>Nitrospirota</taxon>
        <taxon>Thermodesulfovibrionia</taxon>
        <taxon>Thermodesulfovibrionales</taxon>
        <taxon>Thermodesulfovibrionaceae</taxon>
        <taxon>Thermodesulfovibrio</taxon>
    </lineage>
</organism>
<evidence type="ECO:0000313" key="5">
    <source>
        <dbReference type="Proteomes" id="UP000242288"/>
    </source>
</evidence>
<keyword evidence="2" id="KW-0548">Nucleotidyltransferase</keyword>
<dbReference type="Gene3D" id="3.30.200.20">
    <property type="entry name" value="Phosphorylase Kinase, domain 1"/>
    <property type="match status" value="1"/>
</dbReference>